<dbReference type="Proteomes" id="UP001528673">
    <property type="component" value="Unassembled WGS sequence"/>
</dbReference>
<evidence type="ECO:0000313" key="4">
    <source>
        <dbReference type="Proteomes" id="UP001528673"/>
    </source>
</evidence>
<name>A0ABT5MW86_9BURK</name>
<evidence type="ECO:0000256" key="1">
    <source>
        <dbReference type="SAM" id="MobiDB-lite"/>
    </source>
</evidence>
<evidence type="ECO:0000313" key="3">
    <source>
        <dbReference type="EMBL" id="MDD0837716.1"/>
    </source>
</evidence>
<comment type="caution">
    <text evidence="3">The sequence shown here is derived from an EMBL/GenBank/DDBJ whole genome shotgun (WGS) entry which is preliminary data.</text>
</comment>
<evidence type="ECO:0000256" key="2">
    <source>
        <dbReference type="SAM" id="Phobius"/>
    </source>
</evidence>
<sequence>MNRPKPPQRPSARPTRVSGPPAPEVWRPKRRPPTPPRRPARPRWRTASLVALSAGIALYVVASLQGDLPWQVGVYCALMSTLCYGAYMSDKEAARHGTWRTRESVLLGLGLAGGWPGAVIAQEVLRHKSSKVTFRRRFWLTVWLNWAAFALLFTPILAPWTPLYPLP</sequence>
<feature type="region of interest" description="Disordered" evidence="1">
    <location>
        <begin position="1"/>
        <end position="42"/>
    </location>
</feature>
<proteinExistence type="predicted"/>
<feature type="transmembrane region" description="Helical" evidence="2">
    <location>
        <begin position="68"/>
        <end position="87"/>
    </location>
</feature>
<dbReference type="Pfam" id="PF06961">
    <property type="entry name" value="DUF1294"/>
    <property type="match status" value="1"/>
</dbReference>
<organism evidence="3 4">
    <name type="scientific">Curvibacter cyanobacteriorum</name>
    <dbReference type="NCBI Taxonomy" id="3026422"/>
    <lineage>
        <taxon>Bacteria</taxon>
        <taxon>Pseudomonadati</taxon>
        <taxon>Pseudomonadota</taxon>
        <taxon>Betaproteobacteria</taxon>
        <taxon>Burkholderiales</taxon>
        <taxon>Comamonadaceae</taxon>
        <taxon>Curvibacter</taxon>
    </lineage>
</organism>
<keyword evidence="4" id="KW-1185">Reference proteome</keyword>
<reference evidence="3 4" key="1">
    <citation type="submission" date="2023-02" db="EMBL/GenBank/DDBJ databases">
        <title>Bacterial whole genomic sequence of Curvibacter sp. HBC61.</title>
        <authorList>
            <person name="Le V."/>
            <person name="Ko S.-R."/>
            <person name="Ahn C.-Y."/>
            <person name="Oh H.-M."/>
        </authorList>
    </citation>
    <scope>NUCLEOTIDE SEQUENCE [LARGE SCALE GENOMIC DNA]</scope>
    <source>
        <strain evidence="3 4">HBC61</strain>
    </source>
</reference>
<dbReference type="RefSeq" id="WP_273948972.1">
    <property type="nucleotide sequence ID" value="NZ_JAQSIP010000002.1"/>
</dbReference>
<keyword evidence="2" id="KW-0812">Transmembrane</keyword>
<dbReference type="InterPro" id="IPR010718">
    <property type="entry name" value="DUF1294"/>
</dbReference>
<keyword evidence="2" id="KW-0472">Membrane</keyword>
<feature type="transmembrane region" description="Helical" evidence="2">
    <location>
        <begin position="44"/>
        <end position="62"/>
    </location>
</feature>
<protein>
    <submittedName>
        <fullName evidence="3">DUF1294 domain-containing protein</fullName>
    </submittedName>
</protein>
<gene>
    <name evidence="3" type="ORF">PSQ40_03935</name>
</gene>
<feature type="transmembrane region" description="Helical" evidence="2">
    <location>
        <begin position="138"/>
        <end position="158"/>
    </location>
</feature>
<dbReference type="EMBL" id="JAQSIP010000002">
    <property type="protein sequence ID" value="MDD0837716.1"/>
    <property type="molecule type" value="Genomic_DNA"/>
</dbReference>
<accession>A0ABT5MW86</accession>
<feature type="compositionally biased region" description="Basic residues" evidence="1">
    <location>
        <begin position="28"/>
        <end position="42"/>
    </location>
</feature>
<keyword evidence="2" id="KW-1133">Transmembrane helix</keyword>